<dbReference type="AlphaFoldDB" id="A0A4C1WG47"/>
<dbReference type="Proteomes" id="UP000299102">
    <property type="component" value="Unassembled WGS sequence"/>
</dbReference>
<sequence length="238" mass="27336">MYGYDRSGCLKPVAIPLSDNRKSKHLRRLSSERWRPRAAETRPQQCKCAYSSRERNYCESRKPLHKLRTRFELLSTRPRRSGARADPRKFPERSSVVSVVRAPSERTSFVFGTYYNRFFFIGRKKFRVGVPRLIYDRSRHISYLSLLRFVIDEVLAATKSIIVYTICEYVENFVAVSVRSELVNETVALAAIHELGSLRHRFQTATAAVNDAACAQYLGTLPSQGRPPDYWASLSGAY</sequence>
<accession>A0A4C1WG47</accession>
<dbReference type="EMBL" id="BGZK01000537">
    <property type="protein sequence ID" value="GBP49095.1"/>
    <property type="molecule type" value="Genomic_DNA"/>
</dbReference>
<name>A0A4C1WG47_EUMVA</name>
<organism evidence="1 2">
    <name type="scientific">Eumeta variegata</name>
    <name type="common">Bagworm moth</name>
    <name type="synonym">Eumeta japonica</name>
    <dbReference type="NCBI Taxonomy" id="151549"/>
    <lineage>
        <taxon>Eukaryota</taxon>
        <taxon>Metazoa</taxon>
        <taxon>Ecdysozoa</taxon>
        <taxon>Arthropoda</taxon>
        <taxon>Hexapoda</taxon>
        <taxon>Insecta</taxon>
        <taxon>Pterygota</taxon>
        <taxon>Neoptera</taxon>
        <taxon>Endopterygota</taxon>
        <taxon>Lepidoptera</taxon>
        <taxon>Glossata</taxon>
        <taxon>Ditrysia</taxon>
        <taxon>Tineoidea</taxon>
        <taxon>Psychidae</taxon>
        <taxon>Oiketicinae</taxon>
        <taxon>Eumeta</taxon>
    </lineage>
</organism>
<comment type="caution">
    <text evidence="1">The sequence shown here is derived from an EMBL/GenBank/DDBJ whole genome shotgun (WGS) entry which is preliminary data.</text>
</comment>
<evidence type="ECO:0000313" key="1">
    <source>
        <dbReference type="EMBL" id="GBP49095.1"/>
    </source>
</evidence>
<gene>
    <name evidence="1" type="ORF">EVAR_26803_1</name>
</gene>
<evidence type="ECO:0000313" key="2">
    <source>
        <dbReference type="Proteomes" id="UP000299102"/>
    </source>
</evidence>
<proteinExistence type="predicted"/>
<keyword evidence="2" id="KW-1185">Reference proteome</keyword>
<reference evidence="1 2" key="1">
    <citation type="journal article" date="2019" name="Commun. Biol.">
        <title>The bagworm genome reveals a unique fibroin gene that provides high tensile strength.</title>
        <authorList>
            <person name="Kono N."/>
            <person name="Nakamura H."/>
            <person name="Ohtoshi R."/>
            <person name="Tomita M."/>
            <person name="Numata K."/>
            <person name="Arakawa K."/>
        </authorList>
    </citation>
    <scope>NUCLEOTIDE SEQUENCE [LARGE SCALE GENOMIC DNA]</scope>
</reference>
<protein>
    <submittedName>
        <fullName evidence="1">Uncharacterized protein</fullName>
    </submittedName>
</protein>